<name>A0A172QQ85_9CORY</name>
<dbReference type="InterPro" id="IPR000073">
    <property type="entry name" value="AB_hydrolase_1"/>
</dbReference>
<dbReference type="InterPro" id="IPR029058">
    <property type="entry name" value="AB_hydrolase_fold"/>
</dbReference>
<accession>A0A172QQ85</accession>
<protein>
    <submittedName>
        <fullName evidence="2">Esterase</fullName>
    </submittedName>
</protein>
<dbReference type="STRING" id="1652495.ccrud_00525"/>
<dbReference type="RefSeq" id="WP_066563356.1">
    <property type="nucleotide sequence ID" value="NZ_CP015622.1"/>
</dbReference>
<dbReference type="EMBL" id="CP015622">
    <property type="protein sequence ID" value="ANE02856.1"/>
    <property type="molecule type" value="Genomic_DNA"/>
</dbReference>
<dbReference type="PANTHER" id="PTHR43194:SF2">
    <property type="entry name" value="PEROXISOMAL MEMBRANE PROTEIN LPX1"/>
    <property type="match status" value="1"/>
</dbReference>
<dbReference type="OrthoDB" id="9780765at2"/>
<organism evidence="2 3">
    <name type="scientific">Corynebacterium crudilactis</name>
    <dbReference type="NCBI Taxonomy" id="1652495"/>
    <lineage>
        <taxon>Bacteria</taxon>
        <taxon>Bacillati</taxon>
        <taxon>Actinomycetota</taxon>
        <taxon>Actinomycetes</taxon>
        <taxon>Mycobacteriales</taxon>
        <taxon>Corynebacteriaceae</taxon>
        <taxon>Corynebacterium</taxon>
    </lineage>
</organism>
<dbReference type="Proteomes" id="UP000076929">
    <property type="component" value="Chromosome"/>
</dbReference>
<keyword evidence="3" id="KW-1185">Reference proteome</keyword>
<dbReference type="AlphaFoldDB" id="A0A172QQ85"/>
<evidence type="ECO:0000313" key="3">
    <source>
        <dbReference type="Proteomes" id="UP000076929"/>
    </source>
</evidence>
<dbReference type="GO" id="GO:0003824">
    <property type="term" value="F:catalytic activity"/>
    <property type="evidence" value="ECO:0007669"/>
    <property type="project" value="UniProtKB-ARBA"/>
</dbReference>
<feature type="domain" description="AB hydrolase-1" evidence="1">
    <location>
        <begin position="12"/>
        <end position="236"/>
    </location>
</feature>
<dbReference type="Gene3D" id="3.40.50.1820">
    <property type="entry name" value="alpha/beta hydrolase"/>
    <property type="match status" value="1"/>
</dbReference>
<evidence type="ECO:0000313" key="2">
    <source>
        <dbReference type="EMBL" id="ANE02856.1"/>
    </source>
</evidence>
<sequence>MSAIVKGSGPHHVLVLNGWFGHAADWGPFAQYLDVDSFTWHFWDYRGYGSRIAETGEFTLEEISADVVTYIDALDAPKLSILGHSMGGVFMQRVLLDSATPIASLVGISSVPAAGTPFDPDSRALFTSAGANPDSRRAIIDFTSGSKQPAVWLDDMTASTVQHSAAEAVEKYFYAWADCSFAEELGAQNLPIYVLTGELDPAVTSSVVEATFGPIYTNLQVEALPDVGHYAIFEHPLGLASRVLSFLKEV</sequence>
<reference evidence="2 3" key="1">
    <citation type="submission" date="2016-05" db="EMBL/GenBank/DDBJ databases">
        <title>Complete genome sequence of Corynebacterium crudilactis, a new Corynebacterium species isolated from raw cow's milk.</title>
        <authorList>
            <person name="Christian R."/>
            <person name="Zimmermann J."/>
            <person name="Lipski A."/>
            <person name="Kalinowski J."/>
        </authorList>
    </citation>
    <scope>NUCLEOTIDE SEQUENCE [LARGE SCALE GENOMIC DNA]</scope>
    <source>
        <strain evidence="2 3">JZ16</strain>
    </source>
</reference>
<evidence type="ECO:0000259" key="1">
    <source>
        <dbReference type="Pfam" id="PF00561"/>
    </source>
</evidence>
<dbReference type="SUPFAM" id="SSF53474">
    <property type="entry name" value="alpha/beta-Hydrolases"/>
    <property type="match status" value="1"/>
</dbReference>
<dbReference type="Pfam" id="PF00561">
    <property type="entry name" value="Abhydrolase_1"/>
    <property type="match status" value="1"/>
</dbReference>
<dbReference type="PANTHER" id="PTHR43194">
    <property type="entry name" value="HYDROLASE ALPHA/BETA FOLD FAMILY"/>
    <property type="match status" value="1"/>
</dbReference>
<proteinExistence type="predicted"/>
<gene>
    <name evidence="2" type="ORF">ccrud_00525</name>
</gene>
<dbReference type="KEGG" id="ccjz:ccrud_00525"/>
<dbReference type="InterPro" id="IPR050228">
    <property type="entry name" value="Carboxylesterase_BioH"/>
</dbReference>